<evidence type="ECO:0000259" key="13">
    <source>
        <dbReference type="PROSITE" id="PS50053"/>
    </source>
</evidence>
<dbReference type="InterPro" id="IPR011943">
    <property type="entry name" value="HAD-SF_hydro_IIID"/>
</dbReference>
<dbReference type="Gene3D" id="3.10.20.90">
    <property type="entry name" value="Phosphatidylinositol 3-kinase Catalytic Subunit, Chain A, domain 1"/>
    <property type="match status" value="1"/>
</dbReference>
<dbReference type="InterPro" id="IPR051658">
    <property type="entry name" value="UBLCP1"/>
</dbReference>
<dbReference type="NCBIfam" id="TIGR02245">
    <property type="entry name" value="HAD_IIID1"/>
    <property type="match status" value="1"/>
</dbReference>
<keyword evidence="5" id="KW-0378">Hydrolase</keyword>
<dbReference type="InterPro" id="IPR000626">
    <property type="entry name" value="Ubiquitin-like_dom"/>
</dbReference>
<evidence type="ECO:0000256" key="7">
    <source>
        <dbReference type="ARBA" id="ARBA00022912"/>
    </source>
</evidence>
<keyword evidence="4" id="KW-0479">Metal-binding</keyword>
<evidence type="ECO:0000256" key="5">
    <source>
        <dbReference type="ARBA" id="ARBA00022801"/>
    </source>
</evidence>
<dbReference type="PROSITE" id="PS50053">
    <property type="entry name" value="UBIQUITIN_2"/>
    <property type="match status" value="1"/>
</dbReference>
<dbReference type="PANTHER" id="PTHR48493">
    <property type="entry name" value="UBIQUITIN-LIKE DOMAIN-CONTAINING CTD PHOSPHATASE 1"/>
    <property type="match status" value="1"/>
</dbReference>
<name>A0A2V3IWT3_9FLOR</name>
<dbReference type="SUPFAM" id="SSF54236">
    <property type="entry name" value="Ubiquitin-like"/>
    <property type="match status" value="1"/>
</dbReference>
<evidence type="ECO:0000313" key="16">
    <source>
        <dbReference type="Proteomes" id="UP000247409"/>
    </source>
</evidence>
<keyword evidence="6" id="KW-0460">Magnesium</keyword>
<dbReference type="GO" id="GO:0090364">
    <property type="term" value="P:regulation of proteasome assembly"/>
    <property type="evidence" value="ECO:0007669"/>
    <property type="project" value="InterPro"/>
</dbReference>
<evidence type="ECO:0000256" key="12">
    <source>
        <dbReference type="SAM" id="MobiDB-lite"/>
    </source>
</evidence>
<feature type="region of interest" description="Disordered" evidence="12">
    <location>
        <begin position="1"/>
        <end position="40"/>
    </location>
</feature>
<organism evidence="15 16">
    <name type="scientific">Gracilariopsis chorda</name>
    <dbReference type="NCBI Taxonomy" id="448386"/>
    <lineage>
        <taxon>Eukaryota</taxon>
        <taxon>Rhodophyta</taxon>
        <taxon>Florideophyceae</taxon>
        <taxon>Rhodymeniophycidae</taxon>
        <taxon>Gracilariales</taxon>
        <taxon>Gracilariaceae</taxon>
        <taxon>Gracilariopsis</taxon>
    </lineage>
</organism>
<evidence type="ECO:0000313" key="15">
    <source>
        <dbReference type="EMBL" id="PXF46614.1"/>
    </source>
</evidence>
<proteinExistence type="predicted"/>
<dbReference type="EMBL" id="NBIV01000035">
    <property type="protein sequence ID" value="PXF46614.1"/>
    <property type="molecule type" value="Genomic_DNA"/>
</dbReference>
<evidence type="ECO:0000256" key="6">
    <source>
        <dbReference type="ARBA" id="ARBA00022842"/>
    </source>
</evidence>
<dbReference type="EC" id="3.1.3.16" evidence="3"/>
<evidence type="ECO:0000256" key="10">
    <source>
        <dbReference type="ARBA" id="ARBA00047761"/>
    </source>
</evidence>
<dbReference type="Gene3D" id="3.40.50.1000">
    <property type="entry name" value="HAD superfamily/HAD-like"/>
    <property type="match status" value="1"/>
</dbReference>
<dbReference type="AlphaFoldDB" id="A0A2V3IWT3"/>
<dbReference type="SMART" id="SM00577">
    <property type="entry name" value="CPDc"/>
    <property type="match status" value="1"/>
</dbReference>
<feature type="domain" description="Ubiquitin-like" evidence="13">
    <location>
        <begin position="49"/>
        <end position="129"/>
    </location>
</feature>
<dbReference type="GO" id="GO:0005634">
    <property type="term" value="C:nucleus"/>
    <property type="evidence" value="ECO:0007669"/>
    <property type="project" value="UniProtKB-SubCell"/>
</dbReference>
<dbReference type="Pfam" id="PF00240">
    <property type="entry name" value="ubiquitin"/>
    <property type="match status" value="1"/>
</dbReference>
<feature type="compositionally biased region" description="Polar residues" evidence="12">
    <location>
        <begin position="1"/>
        <end position="20"/>
    </location>
</feature>
<reference evidence="15 16" key="1">
    <citation type="journal article" date="2018" name="Mol. Biol. Evol.">
        <title>Analysis of the draft genome of the red seaweed Gracilariopsis chorda provides insights into genome size evolution in Rhodophyta.</title>
        <authorList>
            <person name="Lee J."/>
            <person name="Yang E.C."/>
            <person name="Graf L."/>
            <person name="Yang J.H."/>
            <person name="Qiu H."/>
            <person name="Zel Zion U."/>
            <person name="Chan C.X."/>
            <person name="Stephens T.G."/>
            <person name="Weber A.P.M."/>
            <person name="Boo G.H."/>
            <person name="Boo S.M."/>
            <person name="Kim K.M."/>
            <person name="Shin Y."/>
            <person name="Jung M."/>
            <person name="Lee S.J."/>
            <person name="Yim H.S."/>
            <person name="Lee J.H."/>
            <person name="Bhattacharya D."/>
            <person name="Yoon H.S."/>
        </authorList>
    </citation>
    <scope>NUCLEOTIDE SEQUENCE [LARGE SCALE GENOMIC DNA]</scope>
    <source>
        <strain evidence="15 16">SKKU-2015</strain>
        <tissue evidence="15">Whole body</tissue>
    </source>
</reference>
<dbReference type="Pfam" id="PF03031">
    <property type="entry name" value="NIF"/>
    <property type="match status" value="1"/>
</dbReference>
<evidence type="ECO:0000256" key="1">
    <source>
        <dbReference type="ARBA" id="ARBA00001946"/>
    </source>
</evidence>
<dbReference type="GO" id="GO:0046872">
    <property type="term" value="F:metal ion binding"/>
    <property type="evidence" value="ECO:0007669"/>
    <property type="project" value="UniProtKB-KW"/>
</dbReference>
<dbReference type="InterPro" id="IPR029071">
    <property type="entry name" value="Ubiquitin-like_domsf"/>
</dbReference>
<sequence length="389" mass="44571">MSGNNAQTLVEQAPNKSPSQVALPAEPSQLPDTPLTDTQLADPLQDDEQEIVLRVKWRSSTYIVELSQQETLVDLKNRLFEFTEVLPKRQKVLGLPTSSGRPPEDTLPIANLNLKPDHKIIMIGTREEDIDALNNAYTAVQHDVLNDLDFDVPDDHHKLRILYKNRLERRIDSTEFRIINPPRPGKRLLVLDLDYTLFDSKGIAATVADLGRPGLHAFLASVYPSYDIVVWSQTSWRWLEAKLTSLSMLFATDYKLSFVLDRTSMFRVRSRVANLTHRHEVKALEIIWRRFPAWNASNTIHIDDLSKNFALNPQSGLKIKPFRNAQTSRHSDRELFMLDLYLNLIAERESDFTTLDHKQWKKYVWSRNPTGYIHASRGNEGPPPDPSSS</sequence>
<dbReference type="CDD" id="cd01813">
    <property type="entry name" value="Ubl_UBLCP1"/>
    <property type="match status" value="1"/>
</dbReference>
<dbReference type="PROSITE" id="PS50969">
    <property type="entry name" value="FCP1"/>
    <property type="match status" value="1"/>
</dbReference>
<dbReference type="STRING" id="448386.A0A2V3IWT3"/>
<dbReference type="InterPro" id="IPR023214">
    <property type="entry name" value="HAD_sf"/>
</dbReference>
<keyword evidence="16" id="KW-1185">Reference proteome</keyword>
<comment type="catalytic activity">
    <reaction evidence="10">
        <text>O-phospho-L-seryl-[protein] + H2O = L-seryl-[protein] + phosphate</text>
        <dbReference type="Rhea" id="RHEA:20629"/>
        <dbReference type="Rhea" id="RHEA-COMP:9863"/>
        <dbReference type="Rhea" id="RHEA-COMP:11604"/>
        <dbReference type="ChEBI" id="CHEBI:15377"/>
        <dbReference type="ChEBI" id="CHEBI:29999"/>
        <dbReference type="ChEBI" id="CHEBI:43474"/>
        <dbReference type="ChEBI" id="CHEBI:83421"/>
        <dbReference type="EC" id="3.1.3.16"/>
    </reaction>
</comment>
<evidence type="ECO:0000256" key="9">
    <source>
        <dbReference type="ARBA" id="ARBA00032039"/>
    </source>
</evidence>
<dbReference type="InterPro" id="IPR004274">
    <property type="entry name" value="FCP1_dom"/>
</dbReference>
<evidence type="ECO:0000256" key="4">
    <source>
        <dbReference type="ARBA" id="ARBA00022723"/>
    </source>
</evidence>
<dbReference type="GO" id="GO:0004722">
    <property type="term" value="F:protein serine/threonine phosphatase activity"/>
    <property type="evidence" value="ECO:0007669"/>
    <property type="project" value="UniProtKB-EC"/>
</dbReference>
<comment type="subcellular location">
    <subcellularLocation>
        <location evidence="2">Nucleus</location>
    </subcellularLocation>
</comment>
<gene>
    <name evidence="15" type="ORF">BWQ96_03603</name>
</gene>
<dbReference type="OrthoDB" id="1711508at2759"/>
<evidence type="ECO:0000259" key="14">
    <source>
        <dbReference type="PROSITE" id="PS50969"/>
    </source>
</evidence>
<comment type="caution">
    <text evidence="15">The sequence shown here is derived from an EMBL/GenBank/DDBJ whole genome shotgun (WGS) entry which is preliminary data.</text>
</comment>
<protein>
    <recommendedName>
        <fullName evidence="3">protein-serine/threonine phosphatase</fullName>
        <ecNumber evidence="3">3.1.3.16</ecNumber>
    </recommendedName>
    <alternativeName>
        <fullName evidence="9">Nuclear proteasome inhibitor UBLCP1</fullName>
    </alternativeName>
</protein>
<accession>A0A2V3IWT3</accession>
<dbReference type="Proteomes" id="UP000247409">
    <property type="component" value="Unassembled WGS sequence"/>
</dbReference>
<dbReference type="InterPro" id="IPR036412">
    <property type="entry name" value="HAD-like_sf"/>
</dbReference>
<keyword evidence="7" id="KW-0904">Protein phosphatase</keyword>
<comment type="catalytic activity">
    <reaction evidence="11">
        <text>O-phospho-L-threonyl-[protein] + H2O = L-threonyl-[protein] + phosphate</text>
        <dbReference type="Rhea" id="RHEA:47004"/>
        <dbReference type="Rhea" id="RHEA-COMP:11060"/>
        <dbReference type="Rhea" id="RHEA-COMP:11605"/>
        <dbReference type="ChEBI" id="CHEBI:15377"/>
        <dbReference type="ChEBI" id="CHEBI:30013"/>
        <dbReference type="ChEBI" id="CHEBI:43474"/>
        <dbReference type="ChEBI" id="CHEBI:61977"/>
        <dbReference type="EC" id="3.1.3.16"/>
    </reaction>
</comment>
<comment type="cofactor">
    <cofactor evidence="1">
        <name>Mg(2+)</name>
        <dbReference type="ChEBI" id="CHEBI:18420"/>
    </cofactor>
</comment>
<evidence type="ECO:0000256" key="2">
    <source>
        <dbReference type="ARBA" id="ARBA00004123"/>
    </source>
</evidence>
<evidence type="ECO:0000256" key="3">
    <source>
        <dbReference type="ARBA" id="ARBA00013081"/>
    </source>
</evidence>
<evidence type="ECO:0000256" key="8">
    <source>
        <dbReference type="ARBA" id="ARBA00023242"/>
    </source>
</evidence>
<dbReference type="SUPFAM" id="SSF56784">
    <property type="entry name" value="HAD-like"/>
    <property type="match status" value="1"/>
</dbReference>
<feature type="domain" description="FCP1 homology" evidence="14">
    <location>
        <begin position="182"/>
        <end position="345"/>
    </location>
</feature>
<keyword evidence="8" id="KW-0539">Nucleus</keyword>
<dbReference type="PANTHER" id="PTHR48493:SF1">
    <property type="entry name" value="UBIQUITIN-LIKE DOMAIN-CONTAINING CTD PHOSPHATASE 1"/>
    <property type="match status" value="1"/>
</dbReference>
<evidence type="ECO:0000256" key="11">
    <source>
        <dbReference type="ARBA" id="ARBA00048336"/>
    </source>
</evidence>